<dbReference type="InterPro" id="IPR012334">
    <property type="entry name" value="Pectin_lyas_fold"/>
</dbReference>
<sequence length="395" mass="42136">MAISRMFQILIVTLLHYFSASILAANPIYNVFSYGAKADGKFDCTKAFEDAWGAACASVSPATIYVPQGRYILGNAYFDGSTCKNNATTIQIDGTLSAPYDYNVIGDSVHWLKFRRVNGVSIRGGTLDGQGANLWACKASGKNCPKGATSLAFLNSDKISIDGLTSINSQKFHIVADGCRDAKLRNIKISAPDESPNTDGIHIGRSSGVSVTNSRIATGDDCVSVSPGTSNLFVENVTCGPGHGISIGSLGWVMDEAGVENVTVKSCVFSGTQNGVRIKTWARPSNGYVRNVHYEDLTMINAENPIIIDQNYCPNNQNCPNQMSGVKISGVTYKDIHGTSATETGLNLECSKAEPCTGITLDKIMLNYKNKTAAVVCGNAVQKMDGVINPLKCLP</sequence>
<evidence type="ECO:0000256" key="5">
    <source>
        <dbReference type="ARBA" id="ARBA00022801"/>
    </source>
</evidence>
<evidence type="ECO:0000256" key="10">
    <source>
        <dbReference type="SAM" id="SignalP"/>
    </source>
</evidence>
<evidence type="ECO:0000313" key="11">
    <source>
        <dbReference type="EMBL" id="KAL1555715.1"/>
    </source>
</evidence>
<dbReference type="EMBL" id="JBEAFC010000005">
    <property type="protein sequence ID" value="KAL1555715.1"/>
    <property type="molecule type" value="Genomic_DNA"/>
</dbReference>
<feature type="active site" evidence="8">
    <location>
        <position position="243"/>
    </location>
</feature>
<reference evidence="11 12" key="1">
    <citation type="submission" date="2024-06" db="EMBL/GenBank/DDBJ databases">
        <title>A chromosome level genome sequence of Diviner's sage (Salvia divinorum).</title>
        <authorList>
            <person name="Ford S.A."/>
            <person name="Ro D.-K."/>
            <person name="Ness R.W."/>
            <person name="Phillips M.A."/>
        </authorList>
    </citation>
    <scope>NUCLEOTIDE SEQUENCE [LARGE SCALE GENOMIC DNA]</scope>
    <source>
        <strain evidence="11">SAF-2024a</strain>
        <tissue evidence="11">Leaf</tissue>
    </source>
</reference>
<dbReference type="PROSITE" id="PS00502">
    <property type="entry name" value="POLYGALACTURONASE"/>
    <property type="match status" value="1"/>
</dbReference>
<keyword evidence="10" id="KW-0732">Signal</keyword>
<evidence type="ECO:0000256" key="2">
    <source>
        <dbReference type="ARBA" id="ARBA00008834"/>
    </source>
</evidence>
<evidence type="ECO:0000313" key="12">
    <source>
        <dbReference type="Proteomes" id="UP001567538"/>
    </source>
</evidence>
<feature type="chain" id="PRO_5044761491" evidence="10">
    <location>
        <begin position="25"/>
        <end position="395"/>
    </location>
</feature>
<proteinExistence type="inferred from homology"/>
<dbReference type="InterPro" id="IPR000743">
    <property type="entry name" value="Glyco_hydro_28"/>
</dbReference>
<protein>
    <submittedName>
        <fullName evidence="11">Endo-polygalacturonase</fullName>
        <ecNumber evidence="11">3.2.1.15</ecNumber>
    </submittedName>
</protein>
<dbReference type="GO" id="GO:0004650">
    <property type="term" value="F:polygalacturonase activity"/>
    <property type="evidence" value="ECO:0007669"/>
    <property type="project" value="UniProtKB-EC"/>
</dbReference>
<dbReference type="AlphaFoldDB" id="A0ABD1HH14"/>
<evidence type="ECO:0000256" key="4">
    <source>
        <dbReference type="ARBA" id="ARBA00022525"/>
    </source>
</evidence>
<keyword evidence="12" id="KW-1185">Reference proteome</keyword>
<keyword evidence="4" id="KW-0964">Secreted</keyword>
<organism evidence="11 12">
    <name type="scientific">Salvia divinorum</name>
    <name type="common">Maria pastora</name>
    <name type="synonym">Diviner's sage</name>
    <dbReference type="NCBI Taxonomy" id="28513"/>
    <lineage>
        <taxon>Eukaryota</taxon>
        <taxon>Viridiplantae</taxon>
        <taxon>Streptophyta</taxon>
        <taxon>Embryophyta</taxon>
        <taxon>Tracheophyta</taxon>
        <taxon>Spermatophyta</taxon>
        <taxon>Magnoliopsida</taxon>
        <taxon>eudicotyledons</taxon>
        <taxon>Gunneridae</taxon>
        <taxon>Pentapetalae</taxon>
        <taxon>asterids</taxon>
        <taxon>lamiids</taxon>
        <taxon>Lamiales</taxon>
        <taxon>Lamiaceae</taxon>
        <taxon>Nepetoideae</taxon>
        <taxon>Mentheae</taxon>
        <taxon>Salviinae</taxon>
        <taxon>Salvia</taxon>
        <taxon>Salvia subgen. Calosphace</taxon>
    </lineage>
</organism>
<comment type="caution">
    <text evidence="11">The sequence shown here is derived from an EMBL/GenBank/DDBJ whole genome shotgun (WGS) entry which is preliminary data.</text>
</comment>
<dbReference type="Gene3D" id="2.160.20.10">
    <property type="entry name" value="Single-stranded right-handed beta-helix, Pectin lyase-like"/>
    <property type="match status" value="1"/>
</dbReference>
<dbReference type="Proteomes" id="UP001567538">
    <property type="component" value="Unassembled WGS sequence"/>
</dbReference>
<keyword evidence="5 9" id="KW-0378">Hydrolase</keyword>
<keyword evidence="7" id="KW-0961">Cell wall biogenesis/degradation</keyword>
<dbReference type="InterPro" id="IPR011050">
    <property type="entry name" value="Pectin_lyase_fold/virulence"/>
</dbReference>
<comment type="subcellular location">
    <subcellularLocation>
        <location evidence="1">Secreted</location>
        <location evidence="1">Cell wall</location>
    </subcellularLocation>
</comment>
<evidence type="ECO:0000256" key="9">
    <source>
        <dbReference type="RuleBase" id="RU361169"/>
    </source>
</evidence>
<comment type="similarity">
    <text evidence="2 9">Belongs to the glycosyl hydrolase 28 family.</text>
</comment>
<evidence type="ECO:0000256" key="6">
    <source>
        <dbReference type="ARBA" id="ARBA00023295"/>
    </source>
</evidence>
<keyword evidence="6 9" id="KW-0326">Glycosidase</keyword>
<dbReference type="GO" id="GO:0071555">
    <property type="term" value="P:cell wall organization"/>
    <property type="evidence" value="ECO:0007669"/>
    <property type="project" value="UniProtKB-KW"/>
</dbReference>
<accession>A0ABD1HH14</accession>
<evidence type="ECO:0000256" key="1">
    <source>
        <dbReference type="ARBA" id="ARBA00004191"/>
    </source>
</evidence>
<dbReference type="InterPro" id="IPR006626">
    <property type="entry name" value="PbH1"/>
</dbReference>
<evidence type="ECO:0000256" key="8">
    <source>
        <dbReference type="PROSITE-ProRule" id="PRU10052"/>
    </source>
</evidence>
<name>A0ABD1HH14_SALDI</name>
<keyword evidence="3" id="KW-0134">Cell wall</keyword>
<gene>
    <name evidence="11" type="ORF">AAHA92_11420</name>
</gene>
<dbReference type="SUPFAM" id="SSF51126">
    <property type="entry name" value="Pectin lyase-like"/>
    <property type="match status" value="1"/>
</dbReference>
<dbReference type="Pfam" id="PF00295">
    <property type="entry name" value="Glyco_hydro_28"/>
    <property type="match status" value="1"/>
</dbReference>
<dbReference type="SMART" id="SM00710">
    <property type="entry name" value="PbH1"/>
    <property type="match status" value="7"/>
</dbReference>
<evidence type="ECO:0000256" key="3">
    <source>
        <dbReference type="ARBA" id="ARBA00022512"/>
    </source>
</evidence>
<dbReference type="PANTHER" id="PTHR31375">
    <property type="match status" value="1"/>
</dbReference>
<evidence type="ECO:0000256" key="7">
    <source>
        <dbReference type="ARBA" id="ARBA00023316"/>
    </source>
</evidence>
<dbReference type="EC" id="3.2.1.15" evidence="11"/>
<dbReference type="FunFam" id="2.160.20.10:FF:000004">
    <property type="entry name" value="Pectin lyase-like superfamily protein"/>
    <property type="match status" value="1"/>
</dbReference>
<feature type="signal peptide" evidence="10">
    <location>
        <begin position="1"/>
        <end position="24"/>
    </location>
</feature>